<dbReference type="EMBL" id="UYSU01033940">
    <property type="protein sequence ID" value="VDL93385.1"/>
    <property type="molecule type" value="Genomic_DNA"/>
</dbReference>
<feature type="region of interest" description="Disordered" evidence="1">
    <location>
        <begin position="8"/>
        <end position="39"/>
    </location>
</feature>
<dbReference type="STRING" id="70667.A0A183SS01"/>
<reference evidence="5" key="1">
    <citation type="submission" date="2016-06" db="UniProtKB">
        <authorList>
            <consortium name="WormBaseParasite"/>
        </authorList>
    </citation>
    <scope>IDENTIFICATION</scope>
</reference>
<dbReference type="Pfam" id="PF00188">
    <property type="entry name" value="CAP"/>
    <property type="match status" value="1"/>
</dbReference>
<evidence type="ECO:0000256" key="1">
    <source>
        <dbReference type="SAM" id="MobiDB-lite"/>
    </source>
</evidence>
<dbReference type="Proteomes" id="UP000275846">
    <property type="component" value="Unassembled WGS sequence"/>
</dbReference>
<dbReference type="InterPro" id="IPR035940">
    <property type="entry name" value="CAP_sf"/>
</dbReference>
<dbReference type="SMART" id="SM00198">
    <property type="entry name" value="SCP"/>
    <property type="match status" value="1"/>
</dbReference>
<feature type="compositionally biased region" description="Basic and acidic residues" evidence="1">
    <location>
        <begin position="27"/>
        <end position="39"/>
    </location>
</feature>
<dbReference type="AlphaFoldDB" id="A0A183SS01"/>
<accession>A0A183SS01</accession>
<feature type="compositionally biased region" description="Acidic residues" evidence="1">
    <location>
        <begin position="376"/>
        <end position="385"/>
    </location>
</feature>
<gene>
    <name evidence="3" type="ORF">SSLN_LOCUS7000</name>
</gene>
<keyword evidence="4" id="KW-1185">Reference proteome</keyword>
<feature type="domain" description="SCP" evidence="2">
    <location>
        <begin position="172"/>
        <end position="315"/>
    </location>
</feature>
<name>A0A183SS01_SCHSO</name>
<feature type="region of interest" description="Disordered" evidence="1">
    <location>
        <begin position="330"/>
        <end position="388"/>
    </location>
</feature>
<reference evidence="3 4" key="2">
    <citation type="submission" date="2018-11" db="EMBL/GenBank/DDBJ databases">
        <authorList>
            <consortium name="Pathogen Informatics"/>
        </authorList>
    </citation>
    <scope>NUCLEOTIDE SEQUENCE [LARGE SCALE GENOMIC DNA]</scope>
    <source>
        <strain evidence="3 4">NST_G2</strain>
    </source>
</reference>
<dbReference type="Gene3D" id="3.40.33.10">
    <property type="entry name" value="CAP"/>
    <property type="match status" value="1"/>
</dbReference>
<evidence type="ECO:0000313" key="3">
    <source>
        <dbReference type="EMBL" id="VDL93385.1"/>
    </source>
</evidence>
<evidence type="ECO:0000313" key="5">
    <source>
        <dbReference type="WBParaSite" id="SSLN_0000721801-mRNA-1"/>
    </source>
</evidence>
<evidence type="ECO:0000259" key="2">
    <source>
        <dbReference type="SMART" id="SM00198"/>
    </source>
</evidence>
<feature type="compositionally biased region" description="Basic and acidic residues" evidence="1">
    <location>
        <begin position="330"/>
        <end position="375"/>
    </location>
</feature>
<dbReference type="PANTHER" id="PTHR10334">
    <property type="entry name" value="CYSTEINE-RICH SECRETORY PROTEIN-RELATED"/>
    <property type="match status" value="1"/>
</dbReference>
<sequence>MLCSILLSDSYEAPSGHTQGNRHDRRAKPDNPRSNRPERMTALVARELARYKADIAALSETRLSEQSQLEEDEFYEDLRTLLVTVSKVDKLVVLGDFNTRVRTDHAAWQEVRGPHGFGSCNDNGLILLRKVLVARIPLGDIIDIGKRMFYCTLRFLLLLTFYVNRGFQLSPADKENILQLHFNIRNNLIPAPVQMNILQYSEELEAFAEKWANRCVWDFPDAFKHPEFAELGMNVATIGRGDREVTLQELFEIWLRGAKHYAYDTNTCTAFCQHYTQVIWDNTEELGCALHFCNGTGEARKVFVCVYWPPGNFEGRRPYLPAIKYGIEGTDGKGQGDARNSDEKTEKEEEKKKKGQGKREDKKTDVGQGDEAKEKEEEEEEEDDDKQISGSHEVIFKSYLVLFYIFMFLVHW</sequence>
<proteinExistence type="predicted"/>
<dbReference type="InterPro" id="IPR001283">
    <property type="entry name" value="CRISP-related"/>
</dbReference>
<evidence type="ECO:0000313" key="4">
    <source>
        <dbReference type="Proteomes" id="UP000275846"/>
    </source>
</evidence>
<dbReference type="SUPFAM" id="SSF55797">
    <property type="entry name" value="PR-1-like"/>
    <property type="match status" value="1"/>
</dbReference>
<dbReference type="OrthoDB" id="335796at2759"/>
<dbReference type="WBParaSite" id="SSLN_0000721801-mRNA-1">
    <property type="protein sequence ID" value="SSLN_0000721801-mRNA-1"/>
    <property type="gene ID" value="SSLN_0000721801"/>
</dbReference>
<protein>
    <submittedName>
        <fullName evidence="5">SCP domain-containing protein</fullName>
    </submittedName>
</protein>
<dbReference type="InterPro" id="IPR014044">
    <property type="entry name" value="CAP_dom"/>
</dbReference>
<organism evidence="5">
    <name type="scientific">Schistocephalus solidus</name>
    <name type="common">Tapeworm</name>
    <dbReference type="NCBI Taxonomy" id="70667"/>
    <lineage>
        <taxon>Eukaryota</taxon>
        <taxon>Metazoa</taxon>
        <taxon>Spiralia</taxon>
        <taxon>Lophotrochozoa</taxon>
        <taxon>Platyhelminthes</taxon>
        <taxon>Cestoda</taxon>
        <taxon>Eucestoda</taxon>
        <taxon>Diphyllobothriidea</taxon>
        <taxon>Diphyllobothriidae</taxon>
        <taxon>Schistocephalus</taxon>
    </lineage>
</organism>
<dbReference type="PRINTS" id="PR00837">
    <property type="entry name" value="V5TPXLIKE"/>
</dbReference>